<reference evidence="3" key="1">
    <citation type="submission" date="2022-08" db="EMBL/GenBank/DDBJ databases">
        <title>Whole genome sequencing of non-tuberculosis mycobacteria type-strains.</title>
        <authorList>
            <person name="Igarashi Y."/>
            <person name="Osugi A."/>
            <person name="Mitarai S."/>
        </authorList>
    </citation>
    <scope>NUCLEOTIDE SEQUENCE</scope>
    <source>
        <strain evidence="3">DSM 45127</strain>
    </source>
</reference>
<feature type="transmembrane region" description="Helical" evidence="2">
    <location>
        <begin position="33"/>
        <end position="54"/>
    </location>
</feature>
<feature type="transmembrane region" description="Helical" evidence="2">
    <location>
        <begin position="75"/>
        <end position="98"/>
    </location>
</feature>
<dbReference type="InterPro" id="IPR047958">
    <property type="entry name" value="B-4DMT-like"/>
</dbReference>
<keyword evidence="2" id="KW-1133">Transmembrane helix</keyword>
<evidence type="ECO:0000256" key="2">
    <source>
        <dbReference type="SAM" id="Phobius"/>
    </source>
</evidence>
<keyword evidence="2" id="KW-0472">Membrane</keyword>
<evidence type="ECO:0000256" key="1">
    <source>
        <dbReference type="SAM" id="MobiDB-lite"/>
    </source>
</evidence>
<name>A0ABY3VGE9_9MYCO</name>
<feature type="compositionally biased region" description="Basic and acidic residues" evidence="1">
    <location>
        <begin position="229"/>
        <end position="240"/>
    </location>
</feature>
<evidence type="ECO:0000313" key="3">
    <source>
        <dbReference type="EMBL" id="UMB67690.1"/>
    </source>
</evidence>
<sequence>MTNWMLRGLVFGAAMVVVRLFQGTLISVWQTQAALISIVLLVLFVVGVVAWGFIDGREDAASNPDPDRREDLAMTWLLAGLVAGLLSGAVTWLIAVFYKALYVGGLINELTTFAAFTALVVFLGAISGVAVGRWRVDKKGDYKPQSGTRDGEEDRADTDVFAAVRSGQAHGDGAVEEWPEEQTSAVATAERDHDAPTAYSEEAAETTESHAAPSEAKTAEVPASQHSEPATEHIEKPKTD</sequence>
<dbReference type="RefSeq" id="WP_240258151.1">
    <property type="nucleotide sequence ID" value="NZ_CP092488.2"/>
</dbReference>
<keyword evidence="4" id="KW-1185">Reference proteome</keyword>
<accession>A0ABY3VGE9</accession>
<protein>
    <submittedName>
        <fullName evidence="3">B-4DMT family transporter</fullName>
    </submittedName>
</protein>
<organism evidence="3 4">
    <name type="scientific">Mycobacterium paraterrae</name>
    <dbReference type="NCBI Taxonomy" id="577492"/>
    <lineage>
        <taxon>Bacteria</taxon>
        <taxon>Bacillati</taxon>
        <taxon>Actinomycetota</taxon>
        <taxon>Actinomycetes</taxon>
        <taxon>Mycobacteriales</taxon>
        <taxon>Mycobacteriaceae</taxon>
        <taxon>Mycobacterium</taxon>
    </lineage>
</organism>
<feature type="region of interest" description="Disordered" evidence="1">
    <location>
        <begin position="168"/>
        <end position="240"/>
    </location>
</feature>
<dbReference type="NCBIfam" id="NF037996">
    <property type="entry name" value="B-4DMT"/>
    <property type="match status" value="1"/>
</dbReference>
<evidence type="ECO:0000313" key="4">
    <source>
        <dbReference type="Proteomes" id="UP001055336"/>
    </source>
</evidence>
<proteinExistence type="predicted"/>
<dbReference type="EMBL" id="CP092488">
    <property type="protein sequence ID" value="UMB67690.1"/>
    <property type="molecule type" value="Genomic_DNA"/>
</dbReference>
<keyword evidence="2" id="KW-0812">Transmembrane</keyword>
<feature type="transmembrane region" description="Helical" evidence="2">
    <location>
        <begin position="110"/>
        <end position="131"/>
    </location>
</feature>
<dbReference type="Proteomes" id="UP001055336">
    <property type="component" value="Chromosome"/>
</dbReference>
<gene>
    <name evidence="3" type="ORF">MKK62_14360</name>
</gene>